<dbReference type="RefSeq" id="WP_148909764.1">
    <property type="nucleotide sequence ID" value="NZ_VNHX01000022.1"/>
</dbReference>
<protein>
    <recommendedName>
        <fullName evidence="4">O-antigen ligase-like membrane protein</fullName>
    </recommendedName>
</protein>
<gene>
    <name evidence="2" type="ORF">BC792_12246</name>
</gene>
<keyword evidence="3" id="KW-1185">Reference proteome</keyword>
<feature type="transmembrane region" description="Helical" evidence="1">
    <location>
        <begin position="31"/>
        <end position="56"/>
    </location>
</feature>
<feature type="transmembrane region" description="Helical" evidence="1">
    <location>
        <begin position="173"/>
        <end position="194"/>
    </location>
</feature>
<sequence>MAKTEDTLGWYKKSIWIYFILLLFEGALRKWLIPVLATPLLLVREPIVIVITVIAFNKGLIKVPYVLTLIIVSTLSFVLSITLGHQNLLTAIYGWRIYLLHIPFIFVIAKILNRGDILQMGRFMLYLSIPMTLLIIAQFYSPQAAWINRGVGGDMEGAGFSGAMGYMRPSGTFSFTAGYVMYQLIVAVFLFYYLVNNRFLPKEAQIRPSLLYAMLACYALTIPYSISRSHLFQTIVVIAFMFVGVLLHPVSYVRIRLLKTLPIAILSIGVIMWMGIAGDSLTAFEERFESANETEGGIEGVVGSRYFGSFIRGLVNADAPFFGYGLGLGTNVGANLAGGSDGLFSFFNGEEEWVRMTSESGLLLGWVLIGLRLYLSGWIAFNTLRRLRQQKDMLPWMLTAGVLLTLPQGQIGMPTNLGFMVLLSGLALASLRSHKKRKLQYGD</sequence>
<evidence type="ECO:0000313" key="3">
    <source>
        <dbReference type="Proteomes" id="UP000325105"/>
    </source>
</evidence>
<accession>A0A5S5D944</accession>
<feature type="transmembrane region" description="Helical" evidence="1">
    <location>
        <begin position="257"/>
        <end position="276"/>
    </location>
</feature>
<dbReference type="Proteomes" id="UP000325105">
    <property type="component" value="Unassembled WGS sequence"/>
</dbReference>
<keyword evidence="1" id="KW-0812">Transmembrane</keyword>
<keyword evidence="1" id="KW-1133">Transmembrane helix</keyword>
<feature type="transmembrane region" description="Helical" evidence="1">
    <location>
        <begin position="124"/>
        <end position="141"/>
    </location>
</feature>
<feature type="transmembrane region" description="Helical" evidence="1">
    <location>
        <begin position="95"/>
        <end position="112"/>
    </location>
</feature>
<dbReference type="OrthoDB" id="1491081at2"/>
<feature type="transmembrane region" description="Helical" evidence="1">
    <location>
        <begin position="232"/>
        <end position="250"/>
    </location>
</feature>
<reference evidence="2 3" key="1">
    <citation type="submission" date="2019-07" db="EMBL/GenBank/DDBJ databases">
        <title>Genomic Encyclopedia of Archaeal and Bacterial Type Strains, Phase II (KMG-II): from individual species to whole genera.</title>
        <authorList>
            <person name="Goeker M."/>
        </authorList>
    </citation>
    <scope>NUCLEOTIDE SEQUENCE [LARGE SCALE GENOMIC DNA]</scope>
    <source>
        <strain evidence="2 3">DSM 18850</strain>
    </source>
</reference>
<evidence type="ECO:0000313" key="2">
    <source>
        <dbReference type="EMBL" id="TYP91079.1"/>
    </source>
</evidence>
<name>A0A5S5D944_9SPHI</name>
<keyword evidence="1" id="KW-0472">Membrane</keyword>
<evidence type="ECO:0008006" key="4">
    <source>
        <dbReference type="Google" id="ProtNLM"/>
    </source>
</evidence>
<evidence type="ECO:0000256" key="1">
    <source>
        <dbReference type="SAM" id="Phobius"/>
    </source>
</evidence>
<feature type="transmembrane region" description="Helical" evidence="1">
    <location>
        <begin position="206"/>
        <end position="226"/>
    </location>
</feature>
<feature type="transmembrane region" description="Helical" evidence="1">
    <location>
        <begin position="63"/>
        <end position="83"/>
    </location>
</feature>
<dbReference type="AlphaFoldDB" id="A0A5S5D944"/>
<feature type="transmembrane region" description="Helical" evidence="1">
    <location>
        <begin position="363"/>
        <end position="381"/>
    </location>
</feature>
<organism evidence="2 3">
    <name type="scientific">Sphingobacterium allocomposti</name>
    <dbReference type="NCBI Taxonomy" id="415956"/>
    <lineage>
        <taxon>Bacteria</taxon>
        <taxon>Pseudomonadati</taxon>
        <taxon>Bacteroidota</taxon>
        <taxon>Sphingobacteriia</taxon>
        <taxon>Sphingobacteriales</taxon>
        <taxon>Sphingobacteriaceae</taxon>
        <taxon>Sphingobacterium</taxon>
    </lineage>
</organism>
<dbReference type="EMBL" id="VNHX01000022">
    <property type="protein sequence ID" value="TYP91079.1"/>
    <property type="molecule type" value="Genomic_DNA"/>
</dbReference>
<comment type="caution">
    <text evidence="2">The sequence shown here is derived from an EMBL/GenBank/DDBJ whole genome shotgun (WGS) entry which is preliminary data.</text>
</comment>
<proteinExistence type="predicted"/>